<evidence type="ECO:0000313" key="3">
    <source>
        <dbReference type="EMBL" id="VDM96165.1"/>
    </source>
</evidence>
<dbReference type="EMBL" id="UYRW01008028">
    <property type="protein sequence ID" value="VDM96165.1"/>
    <property type="molecule type" value="Genomic_DNA"/>
</dbReference>
<dbReference type="PANTHER" id="PTHR47331">
    <property type="entry name" value="PHD-TYPE DOMAIN-CONTAINING PROTEIN"/>
    <property type="match status" value="1"/>
</dbReference>
<accession>A0A182ETJ1</accession>
<dbReference type="Proteomes" id="UP000271087">
    <property type="component" value="Unassembled WGS sequence"/>
</dbReference>
<dbReference type="Pfam" id="PF05585">
    <property type="entry name" value="DUF1758"/>
    <property type="match status" value="1"/>
</dbReference>
<name>A0A182ETJ1_ONCOC</name>
<dbReference type="WBParaSite" id="nOo.2.0.1.t11466-RA">
    <property type="protein sequence ID" value="nOo.2.0.1.t11466-RA"/>
    <property type="gene ID" value="nOo.2.0.1.g11466"/>
</dbReference>
<protein>
    <submittedName>
        <fullName evidence="5">DUF1758 domain-containing protein</fullName>
    </submittedName>
</protein>
<evidence type="ECO:0000313" key="5">
    <source>
        <dbReference type="WBParaSite" id="nOo.2.0.1.t11466-RA"/>
    </source>
</evidence>
<evidence type="ECO:0000256" key="1">
    <source>
        <dbReference type="SAM" id="MobiDB-lite"/>
    </source>
</evidence>
<dbReference type="OrthoDB" id="5869442at2759"/>
<dbReference type="CDD" id="cd00303">
    <property type="entry name" value="retropepsin_like"/>
    <property type="match status" value="1"/>
</dbReference>
<dbReference type="AlphaFoldDB" id="A0A182ETJ1"/>
<dbReference type="STRING" id="42157.A0A182ETJ1"/>
<dbReference type="InterPro" id="IPR005312">
    <property type="entry name" value="DUF1759"/>
</dbReference>
<dbReference type="PANTHER" id="PTHR47331:SF1">
    <property type="entry name" value="GAG-LIKE PROTEIN"/>
    <property type="match status" value="1"/>
</dbReference>
<proteinExistence type="predicted"/>
<feature type="region of interest" description="Disordered" evidence="1">
    <location>
        <begin position="119"/>
        <end position="140"/>
    </location>
</feature>
<feature type="domain" description="DUF1758" evidence="2">
    <location>
        <begin position="258"/>
        <end position="386"/>
    </location>
</feature>
<organism evidence="5">
    <name type="scientific">Onchocerca ochengi</name>
    <name type="common">Filarial nematode worm</name>
    <dbReference type="NCBI Taxonomy" id="42157"/>
    <lineage>
        <taxon>Eukaryota</taxon>
        <taxon>Metazoa</taxon>
        <taxon>Ecdysozoa</taxon>
        <taxon>Nematoda</taxon>
        <taxon>Chromadorea</taxon>
        <taxon>Rhabditida</taxon>
        <taxon>Spirurina</taxon>
        <taxon>Spiruromorpha</taxon>
        <taxon>Filarioidea</taxon>
        <taxon>Onchocercidae</taxon>
        <taxon>Onchocerca</taxon>
    </lineage>
</organism>
<evidence type="ECO:0000259" key="2">
    <source>
        <dbReference type="Pfam" id="PF05585"/>
    </source>
</evidence>
<dbReference type="Pfam" id="PF03564">
    <property type="entry name" value="DUF1759"/>
    <property type="match status" value="1"/>
</dbReference>
<reference evidence="3 4" key="2">
    <citation type="submission" date="2018-08" db="EMBL/GenBank/DDBJ databases">
        <authorList>
            <person name="Laetsch R D."/>
            <person name="Stevens L."/>
            <person name="Kumar S."/>
            <person name="Blaxter L. M."/>
        </authorList>
    </citation>
    <scope>NUCLEOTIDE SEQUENCE [LARGE SCALE GENOMIC DNA]</scope>
</reference>
<evidence type="ECO:0000313" key="4">
    <source>
        <dbReference type="Proteomes" id="UP000271087"/>
    </source>
</evidence>
<dbReference type="Gene3D" id="2.40.70.10">
    <property type="entry name" value="Acid Proteases"/>
    <property type="match status" value="1"/>
</dbReference>
<gene>
    <name evidence="3" type="ORF">NOO_LOCUS11466</name>
</gene>
<dbReference type="InterPro" id="IPR021109">
    <property type="entry name" value="Peptidase_aspartic_dom_sf"/>
</dbReference>
<reference evidence="5" key="1">
    <citation type="submission" date="2016-06" db="UniProtKB">
        <authorList>
            <consortium name="WormBaseParasite"/>
        </authorList>
    </citation>
    <scope>IDENTIFICATION</scope>
</reference>
<feature type="region of interest" description="Disordered" evidence="1">
    <location>
        <begin position="224"/>
        <end position="243"/>
    </location>
</feature>
<sequence>MAGIHPESFAAVEEERRGRKMCDDPQKTPQTVQQTINLPQLPLPTFSGDPRLWRQFWSDFEAAVHTHWIPVIQKLNYLLSCLRGEALLAVRGYDIAPENYEVSPSKGVKEIGRPRLKPSKGYFEAGSPSSKGQREDTNSKKVTICKPGRPCIFCNKKHWDADCKEYPTLKQRLESLGVTKACLNCLRKGYETKDCNKVKRKCFYCKGLHNSALCHTKYDAQDAGPTNQKANQPTSTNSMTQGSNQGAKEILLLCKEITVSNLKTPEIQEKAVALFDSGSQLSFVSTDLAKRFNLQGNEDEIRITSFGNKIPKTCLTTKVEIAARVGQKEVIRFEANTVDYYTKKLQVVNLNEHDLASITDQDQLDGSKSYWKQPDILIGTDDFFSFYHFI</sequence>
<keyword evidence="4" id="KW-1185">Reference proteome</keyword>
<dbReference type="InterPro" id="IPR008737">
    <property type="entry name" value="DUF1758"/>
</dbReference>